<organism evidence="2 3">
    <name type="scientific">Thiothrix caldifontis</name>
    <dbReference type="NCBI Taxonomy" id="525918"/>
    <lineage>
        <taxon>Bacteria</taxon>
        <taxon>Pseudomonadati</taxon>
        <taxon>Pseudomonadota</taxon>
        <taxon>Gammaproteobacteria</taxon>
        <taxon>Thiotrichales</taxon>
        <taxon>Thiotrichaceae</taxon>
        <taxon>Thiothrix</taxon>
    </lineage>
</organism>
<evidence type="ECO:0000313" key="3">
    <source>
        <dbReference type="Proteomes" id="UP000199397"/>
    </source>
</evidence>
<dbReference type="Gene3D" id="1.10.10.10">
    <property type="entry name" value="Winged helix-like DNA-binding domain superfamily/Winged helix DNA-binding domain"/>
    <property type="match status" value="1"/>
</dbReference>
<dbReference type="Pfam" id="PF09012">
    <property type="entry name" value="FeoC"/>
    <property type="match status" value="1"/>
</dbReference>
<dbReference type="InterPro" id="IPR036388">
    <property type="entry name" value="WH-like_DNA-bd_sf"/>
</dbReference>
<accession>A0A1H3YLS2</accession>
<dbReference type="InterPro" id="IPR015102">
    <property type="entry name" value="Tscrpt_reg_HTH_FeoC"/>
</dbReference>
<dbReference type="EMBL" id="FNQP01000004">
    <property type="protein sequence ID" value="SEA12520.1"/>
    <property type="molecule type" value="Genomic_DNA"/>
</dbReference>
<reference evidence="2 3" key="1">
    <citation type="submission" date="2016-10" db="EMBL/GenBank/DDBJ databases">
        <authorList>
            <person name="de Groot N.N."/>
        </authorList>
    </citation>
    <scope>NUCLEOTIDE SEQUENCE [LARGE SCALE GENOMIC DNA]</scope>
    <source>
        <strain evidence="2 3">DSM 21228</strain>
    </source>
</reference>
<gene>
    <name evidence="2" type="ORF">SAMN05660964_00972</name>
</gene>
<dbReference type="STRING" id="525918.SAMN05660964_00972"/>
<dbReference type="OrthoDB" id="5625554at2"/>
<sequence length="87" mass="9389">MLLGEIRDYLQQRGSASLQDVATHFDIAPDTAQFALGYWQKKGKVLEQAAGCASGGCDGNNCGSSGGGRVYTWAKREIPLRWVSRPA</sequence>
<feature type="domain" description="Transcriptional regulator HTH-type FeoC" evidence="1">
    <location>
        <begin position="3"/>
        <end position="63"/>
    </location>
</feature>
<name>A0A1H3YLS2_9GAMM</name>
<protein>
    <submittedName>
        <fullName evidence="2">FeoC like transcriptional regulator</fullName>
    </submittedName>
</protein>
<evidence type="ECO:0000259" key="1">
    <source>
        <dbReference type="Pfam" id="PF09012"/>
    </source>
</evidence>
<proteinExistence type="predicted"/>
<dbReference type="SUPFAM" id="SSF46785">
    <property type="entry name" value="Winged helix' DNA-binding domain"/>
    <property type="match status" value="1"/>
</dbReference>
<dbReference type="Proteomes" id="UP000199397">
    <property type="component" value="Unassembled WGS sequence"/>
</dbReference>
<keyword evidence="3" id="KW-1185">Reference proteome</keyword>
<dbReference type="InterPro" id="IPR036390">
    <property type="entry name" value="WH_DNA-bd_sf"/>
</dbReference>
<dbReference type="RefSeq" id="WP_093065951.1">
    <property type="nucleotide sequence ID" value="NZ_FNQP01000004.1"/>
</dbReference>
<evidence type="ECO:0000313" key="2">
    <source>
        <dbReference type="EMBL" id="SEA12520.1"/>
    </source>
</evidence>
<dbReference type="AlphaFoldDB" id="A0A1H3YLS2"/>